<comment type="caution">
    <text evidence="1">The sequence shown here is derived from an EMBL/GenBank/DDBJ whole genome shotgun (WGS) entry which is preliminary data.</text>
</comment>
<dbReference type="SUPFAM" id="SSF55729">
    <property type="entry name" value="Acyl-CoA N-acyltransferases (Nat)"/>
    <property type="match status" value="1"/>
</dbReference>
<accession>X1M123</accession>
<proteinExistence type="predicted"/>
<name>X1M123_9ZZZZ</name>
<organism evidence="1">
    <name type="scientific">marine sediment metagenome</name>
    <dbReference type="NCBI Taxonomy" id="412755"/>
    <lineage>
        <taxon>unclassified sequences</taxon>
        <taxon>metagenomes</taxon>
        <taxon>ecological metagenomes</taxon>
    </lineage>
</organism>
<dbReference type="InterPro" id="IPR016181">
    <property type="entry name" value="Acyl_CoA_acyltransferase"/>
</dbReference>
<sequence length="112" mass="12394">MALINKNIRCISRVIIEPRFRGLGLASRLVRQTMPKMNIPIIEAMAVMGLVNPFFEKAGMKALTAEMPARCVQLIEAFSMVGIEDPDLIDTEKVQQKLAQLSSLCFRAGTVS</sequence>
<dbReference type="EMBL" id="BARV01009063">
    <property type="protein sequence ID" value="GAI11776.1"/>
    <property type="molecule type" value="Genomic_DNA"/>
</dbReference>
<gene>
    <name evidence="1" type="ORF">S06H3_18009</name>
</gene>
<dbReference type="AlphaFoldDB" id="X1M123"/>
<evidence type="ECO:0000313" key="1">
    <source>
        <dbReference type="EMBL" id="GAI11776.1"/>
    </source>
</evidence>
<reference evidence="1" key="1">
    <citation type="journal article" date="2014" name="Front. Microbiol.">
        <title>High frequency of phylogenetically diverse reductive dehalogenase-homologous genes in deep subseafloor sedimentary metagenomes.</title>
        <authorList>
            <person name="Kawai M."/>
            <person name="Futagami T."/>
            <person name="Toyoda A."/>
            <person name="Takaki Y."/>
            <person name="Nishi S."/>
            <person name="Hori S."/>
            <person name="Arai W."/>
            <person name="Tsubouchi T."/>
            <person name="Morono Y."/>
            <person name="Uchiyama I."/>
            <person name="Ito T."/>
            <person name="Fujiyama A."/>
            <person name="Inagaki F."/>
            <person name="Takami H."/>
        </authorList>
    </citation>
    <scope>NUCLEOTIDE SEQUENCE</scope>
    <source>
        <strain evidence="1">Expedition CK06-06</strain>
    </source>
</reference>
<protein>
    <submittedName>
        <fullName evidence="1">Uncharacterized protein</fullName>
    </submittedName>
</protein>